<dbReference type="InterPro" id="IPR029035">
    <property type="entry name" value="DHS-like_NAD/FAD-binding_dom"/>
</dbReference>
<dbReference type="InterPro" id="IPR045229">
    <property type="entry name" value="TPP_enz"/>
</dbReference>
<evidence type="ECO:0000313" key="8">
    <source>
        <dbReference type="EMBL" id="SDM34692.1"/>
    </source>
</evidence>
<dbReference type="AlphaFoldDB" id="A0A1G9SH12"/>
<feature type="domain" description="Thiamine pyrophosphate enzyme central" evidence="5">
    <location>
        <begin position="209"/>
        <end position="341"/>
    </location>
</feature>
<accession>A0A1G9SH12</accession>
<dbReference type="InterPro" id="IPR029061">
    <property type="entry name" value="THDP-binding"/>
</dbReference>
<dbReference type="Pfam" id="PF02776">
    <property type="entry name" value="TPP_enzyme_N"/>
    <property type="match status" value="1"/>
</dbReference>
<dbReference type="GO" id="GO:0003984">
    <property type="term" value="F:acetolactate synthase activity"/>
    <property type="evidence" value="ECO:0007669"/>
    <property type="project" value="TreeGrafter"/>
</dbReference>
<dbReference type="Pfam" id="PF00205">
    <property type="entry name" value="TPP_enzyme_M"/>
    <property type="match status" value="1"/>
</dbReference>
<dbReference type="CDD" id="cd00568">
    <property type="entry name" value="TPP_enzymes"/>
    <property type="match status" value="1"/>
</dbReference>
<dbReference type="InterPro" id="IPR012001">
    <property type="entry name" value="Thiamin_PyroP_enz_TPP-bd_dom"/>
</dbReference>
<dbReference type="Proteomes" id="UP000198680">
    <property type="component" value="Unassembled WGS sequence"/>
</dbReference>
<dbReference type="PANTHER" id="PTHR18968:SF167">
    <property type="entry name" value="ACETOLACTATE SYNTHASE LARGE SUBUNIT ILVB2-RELATED"/>
    <property type="match status" value="1"/>
</dbReference>
<evidence type="ECO:0000313" key="9">
    <source>
        <dbReference type="Proteomes" id="UP000198680"/>
    </source>
</evidence>
<organism evidence="8 9">
    <name type="scientific">Geodermatophilus siccatus</name>
    <dbReference type="NCBI Taxonomy" id="1137991"/>
    <lineage>
        <taxon>Bacteria</taxon>
        <taxon>Bacillati</taxon>
        <taxon>Actinomycetota</taxon>
        <taxon>Actinomycetes</taxon>
        <taxon>Geodermatophilales</taxon>
        <taxon>Geodermatophilaceae</taxon>
        <taxon>Geodermatophilus</taxon>
    </lineage>
</organism>
<keyword evidence="2 3" id="KW-0786">Thiamine pyrophosphate</keyword>
<comment type="similarity">
    <text evidence="1 3">Belongs to the TPP enzyme family.</text>
</comment>
<dbReference type="SUPFAM" id="SSF52518">
    <property type="entry name" value="Thiamin diphosphate-binding fold (THDP-binding)"/>
    <property type="match status" value="2"/>
</dbReference>
<dbReference type="SUPFAM" id="SSF52467">
    <property type="entry name" value="DHS-like NAD/FAD-binding domain"/>
    <property type="match status" value="1"/>
</dbReference>
<evidence type="ECO:0000256" key="2">
    <source>
        <dbReference type="ARBA" id="ARBA00023052"/>
    </source>
</evidence>
<dbReference type="GO" id="GO:0009097">
    <property type="term" value="P:isoleucine biosynthetic process"/>
    <property type="evidence" value="ECO:0007669"/>
    <property type="project" value="TreeGrafter"/>
</dbReference>
<dbReference type="InterPro" id="IPR011766">
    <property type="entry name" value="TPP_enzyme_TPP-bd"/>
</dbReference>
<evidence type="ECO:0000256" key="4">
    <source>
        <dbReference type="SAM" id="MobiDB-lite"/>
    </source>
</evidence>
<keyword evidence="9" id="KW-1185">Reference proteome</keyword>
<dbReference type="InterPro" id="IPR012000">
    <property type="entry name" value="Thiamin_PyroP_enz_cen_dom"/>
</dbReference>
<dbReference type="RefSeq" id="WP_091217817.1">
    <property type="nucleotide sequence ID" value="NZ_FNHE01000005.1"/>
</dbReference>
<feature type="region of interest" description="Disordered" evidence="4">
    <location>
        <begin position="184"/>
        <end position="205"/>
    </location>
</feature>
<evidence type="ECO:0000256" key="1">
    <source>
        <dbReference type="ARBA" id="ARBA00007812"/>
    </source>
</evidence>
<sequence>MSSAAEATWAGAGGPASGTGADSLVAGLRDLGVETVFGLPGVHNLAVWEAAAAAGLRVVGVRHEQAAVYAADGYARATGRLGVAVVTTGPGAANTLGATGEAMASGAPVLVVATDIPSTLRRPGVYRGVLHETRDQAAMFAPVTKATVATAAPGDLYADTVRAGSAALRPATGPVYLGVPTDLLGAPAGSPGRAPAPPDPEQPVDGDQLARARELLARACRPLVWAGGGALRSGAGDLVGELAERLAAPVVTTFGGRGLLPPDHPCLVPGPPHVPAVGRLWDEADLVVSLGSDLDGTNTQNWAMPRPPTLLAVNVDPADAGKNYPADVTVAGDVSAVLAALLDGLPQRDGLPALRSTLDAVAGEVRALVRADEPQAEGLLDALDRVSDRTGVLLADMCIAGYWAAAFARVPGPRRLAYALGWGTLGYAFPAAIGAAAAGRGRALALVGDGGFLFACGELATLAQERLPVTTVLVDDGGYGMLRFDQLHSGVPARGVDLTTPDFVALARSFGVPARAVDGFGEEFAAALAASLDAQGPDVLVVRAALTPPPSTSPRWYRRRQAAP</sequence>
<dbReference type="GO" id="GO:0009099">
    <property type="term" value="P:L-valine biosynthetic process"/>
    <property type="evidence" value="ECO:0007669"/>
    <property type="project" value="TreeGrafter"/>
</dbReference>
<dbReference type="GO" id="GO:0030976">
    <property type="term" value="F:thiamine pyrophosphate binding"/>
    <property type="evidence" value="ECO:0007669"/>
    <property type="project" value="InterPro"/>
</dbReference>
<gene>
    <name evidence="8" type="ORF">SAMN05660642_02233</name>
</gene>
<feature type="domain" description="Thiamine pyrophosphate enzyme TPP-binding" evidence="6">
    <location>
        <begin position="402"/>
        <end position="541"/>
    </location>
</feature>
<evidence type="ECO:0000259" key="5">
    <source>
        <dbReference type="Pfam" id="PF00205"/>
    </source>
</evidence>
<name>A0A1G9SH12_9ACTN</name>
<dbReference type="STRING" id="1137991.SAMN05660642_02233"/>
<dbReference type="GO" id="GO:0050660">
    <property type="term" value="F:flavin adenine dinucleotide binding"/>
    <property type="evidence" value="ECO:0007669"/>
    <property type="project" value="TreeGrafter"/>
</dbReference>
<dbReference type="CDD" id="cd07035">
    <property type="entry name" value="TPP_PYR_POX_like"/>
    <property type="match status" value="1"/>
</dbReference>
<reference evidence="9" key="1">
    <citation type="submission" date="2016-10" db="EMBL/GenBank/DDBJ databases">
        <authorList>
            <person name="Varghese N."/>
            <person name="Submissions S."/>
        </authorList>
    </citation>
    <scope>NUCLEOTIDE SEQUENCE [LARGE SCALE GENOMIC DNA]</scope>
    <source>
        <strain evidence="9">DSM 45419</strain>
    </source>
</reference>
<dbReference type="Pfam" id="PF02775">
    <property type="entry name" value="TPP_enzyme_C"/>
    <property type="match status" value="1"/>
</dbReference>
<feature type="domain" description="Thiamine pyrophosphate enzyme N-terminal TPP-binding" evidence="7">
    <location>
        <begin position="19"/>
        <end position="139"/>
    </location>
</feature>
<evidence type="ECO:0000256" key="3">
    <source>
        <dbReference type="RuleBase" id="RU362132"/>
    </source>
</evidence>
<evidence type="ECO:0000259" key="6">
    <source>
        <dbReference type="Pfam" id="PF02775"/>
    </source>
</evidence>
<dbReference type="EMBL" id="FNHE01000005">
    <property type="protein sequence ID" value="SDM34692.1"/>
    <property type="molecule type" value="Genomic_DNA"/>
</dbReference>
<dbReference type="Gene3D" id="3.40.50.1220">
    <property type="entry name" value="TPP-binding domain"/>
    <property type="match status" value="1"/>
</dbReference>
<dbReference type="GO" id="GO:0005948">
    <property type="term" value="C:acetolactate synthase complex"/>
    <property type="evidence" value="ECO:0007669"/>
    <property type="project" value="TreeGrafter"/>
</dbReference>
<dbReference type="PANTHER" id="PTHR18968">
    <property type="entry name" value="THIAMINE PYROPHOSPHATE ENZYMES"/>
    <property type="match status" value="1"/>
</dbReference>
<dbReference type="OrthoDB" id="4494979at2"/>
<evidence type="ECO:0000259" key="7">
    <source>
        <dbReference type="Pfam" id="PF02776"/>
    </source>
</evidence>
<proteinExistence type="inferred from homology"/>
<dbReference type="Gene3D" id="3.40.50.970">
    <property type="match status" value="2"/>
</dbReference>
<protein>
    <submittedName>
        <fullName evidence="8">Acetolactate synthase-1/2/3 large subunit</fullName>
    </submittedName>
</protein>
<dbReference type="GO" id="GO:0000287">
    <property type="term" value="F:magnesium ion binding"/>
    <property type="evidence" value="ECO:0007669"/>
    <property type="project" value="InterPro"/>
</dbReference>